<protein>
    <submittedName>
        <fullName evidence="1">Uncharacterized protein</fullName>
    </submittedName>
</protein>
<reference evidence="1 2" key="1">
    <citation type="submission" date="2020-08" db="EMBL/GenBank/DDBJ databases">
        <title>Genomic Encyclopedia of Type Strains, Phase IV (KMG-IV): sequencing the most valuable type-strain genomes for metagenomic binning, comparative biology and taxonomic classification.</title>
        <authorList>
            <person name="Goeker M."/>
        </authorList>
    </citation>
    <scope>NUCLEOTIDE SEQUENCE [LARGE SCALE GENOMIC DNA]</scope>
    <source>
        <strain evidence="1 2">DSM 11590</strain>
    </source>
</reference>
<dbReference type="AlphaFoldDB" id="A0A7X0DM27"/>
<sequence length="109" mass="12218">MAHIIDHNTFRVMKACRDIETANTGILNHVHQLRSDALKVGETLQEAGRVLEDALLEFSMVQQRLSLSQDEHTRIMQMVDQIMAESPVFQSLAAEAAERQADARFAGVN</sequence>
<accession>A0A7X0DM27</accession>
<gene>
    <name evidence="1" type="ORF">FHS48_002031</name>
</gene>
<organism evidence="1 2">
    <name type="scientific">Novispirillum itersonii</name>
    <name type="common">Aquaspirillum itersonii</name>
    <dbReference type="NCBI Taxonomy" id="189"/>
    <lineage>
        <taxon>Bacteria</taxon>
        <taxon>Pseudomonadati</taxon>
        <taxon>Pseudomonadota</taxon>
        <taxon>Alphaproteobacteria</taxon>
        <taxon>Rhodospirillales</taxon>
        <taxon>Novispirillaceae</taxon>
        <taxon>Novispirillum</taxon>
    </lineage>
</organism>
<dbReference type="EMBL" id="JACIIX010000006">
    <property type="protein sequence ID" value="MBB6210615.1"/>
    <property type="molecule type" value="Genomic_DNA"/>
</dbReference>
<dbReference type="RefSeq" id="WP_184263437.1">
    <property type="nucleotide sequence ID" value="NZ_JACIIX010000006.1"/>
</dbReference>
<evidence type="ECO:0000313" key="1">
    <source>
        <dbReference type="EMBL" id="MBB6210615.1"/>
    </source>
</evidence>
<keyword evidence="2" id="KW-1185">Reference proteome</keyword>
<evidence type="ECO:0000313" key="2">
    <source>
        <dbReference type="Proteomes" id="UP000544872"/>
    </source>
</evidence>
<dbReference type="Proteomes" id="UP000544872">
    <property type="component" value="Unassembled WGS sequence"/>
</dbReference>
<name>A0A7X0DM27_NOVIT</name>
<comment type="caution">
    <text evidence="1">The sequence shown here is derived from an EMBL/GenBank/DDBJ whole genome shotgun (WGS) entry which is preliminary data.</text>
</comment>
<proteinExistence type="predicted"/>